<gene>
    <name evidence="1" type="ORF">CDL12_22082</name>
</gene>
<dbReference type="PANTHER" id="PTHR34676">
    <property type="entry name" value="DUF4219 DOMAIN-CONTAINING PROTEIN-RELATED"/>
    <property type="match status" value="1"/>
</dbReference>
<organism evidence="1 2">
    <name type="scientific">Handroanthus impetiginosus</name>
    <dbReference type="NCBI Taxonomy" id="429701"/>
    <lineage>
        <taxon>Eukaryota</taxon>
        <taxon>Viridiplantae</taxon>
        <taxon>Streptophyta</taxon>
        <taxon>Embryophyta</taxon>
        <taxon>Tracheophyta</taxon>
        <taxon>Spermatophyta</taxon>
        <taxon>Magnoliopsida</taxon>
        <taxon>eudicotyledons</taxon>
        <taxon>Gunneridae</taxon>
        <taxon>Pentapetalae</taxon>
        <taxon>asterids</taxon>
        <taxon>lamiids</taxon>
        <taxon>Lamiales</taxon>
        <taxon>Bignoniaceae</taxon>
        <taxon>Crescentiina</taxon>
        <taxon>Tabebuia alliance</taxon>
        <taxon>Handroanthus</taxon>
    </lineage>
</organism>
<keyword evidence="2" id="KW-1185">Reference proteome</keyword>
<evidence type="ECO:0008006" key="3">
    <source>
        <dbReference type="Google" id="ProtNLM"/>
    </source>
</evidence>
<evidence type="ECO:0000313" key="1">
    <source>
        <dbReference type="EMBL" id="PIN05377.1"/>
    </source>
</evidence>
<name>A0A2G9GJA7_9LAMI</name>
<accession>A0A2G9GJA7</accession>
<dbReference type="AlphaFoldDB" id="A0A2G9GJA7"/>
<evidence type="ECO:0000313" key="2">
    <source>
        <dbReference type="Proteomes" id="UP000231279"/>
    </source>
</evidence>
<sequence length="239" mass="27935">MAANNSDGFADGSVYSRPSLFDGTNYSLWKGRIQEFLMAIDVELWFVVKIKISKEKRRALSMYAKAKNILTCTLTRQEYKRVCNCDTPKQMRDMLQITHKGTKQICEKRVALFVHQYEMLQMLLGKDIRQTYARFMDDLSHPTRSLYSTKVESLIPKKTRTSPLILDMIPNQKTRDELDEDEFDEELAMITKIIQRLSKYRSRNQKNKSNKKESASKSQKIITVRCYECEESDTSNQNV</sequence>
<dbReference type="Pfam" id="PF14223">
    <property type="entry name" value="Retrotran_gag_2"/>
    <property type="match status" value="1"/>
</dbReference>
<reference evidence="2" key="1">
    <citation type="journal article" date="2018" name="Gigascience">
        <title>Genome assembly of the Pink Ipe (Handroanthus impetiginosus, Bignoniaceae), a highly valued, ecologically keystone Neotropical timber forest tree.</title>
        <authorList>
            <person name="Silva-Junior O.B."/>
            <person name="Grattapaglia D."/>
            <person name="Novaes E."/>
            <person name="Collevatti R.G."/>
        </authorList>
    </citation>
    <scope>NUCLEOTIDE SEQUENCE [LARGE SCALE GENOMIC DNA]</scope>
    <source>
        <strain evidence="2">cv. UFG-1</strain>
    </source>
</reference>
<proteinExistence type="predicted"/>
<protein>
    <recommendedName>
        <fullName evidence="3">DUF4219 domain-containing protein</fullName>
    </recommendedName>
</protein>
<dbReference type="STRING" id="429701.A0A2G9GJA7"/>
<dbReference type="OrthoDB" id="1418274at2759"/>
<dbReference type="EMBL" id="NKXS01004792">
    <property type="protein sequence ID" value="PIN05377.1"/>
    <property type="molecule type" value="Genomic_DNA"/>
</dbReference>
<dbReference type="PANTHER" id="PTHR34676:SF17">
    <property type="entry name" value="OS06G0684500 PROTEIN"/>
    <property type="match status" value="1"/>
</dbReference>
<comment type="caution">
    <text evidence="1">The sequence shown here is derived from an EMBL/GenBank/DDBJ whole genome shotgun (WGS) entry which is preliminary data.</text>
</comment>
<dbReference type="Proteomes" id="UP000231279">
    <property type="component" value="Unassembled WGS sequence"/>
</dbReference>